<dbReference type="PROSITE" id="PS50109">
    <property type="entry name" value="HIS_KIN"/>
    <property type="match status" value="1"/>
</dbReference>
<dbReference type="InterPro" id="IPR007895">
    <property type="entry name" value="MASE1"/>
</dbReference>
<dbReference type="Pfam" id="PF02518">
    <property type="entry name" value="HATPase_c"/>
    <property type="match status" value="1"/>
</dbReference>
<reference evidence="22" key="2">
    <citation type="journal article" date="2019" name="Genome Biol. Evol.">
        <title>Day and night: Metabolic profiles and evolutionary relationships of six axenic non-marine cyanobacteria.</title>
        <authorList>
            <person name="Will S.E."/>
            <person name="Henke P."/>
            <person name="Boedeker C."/>
            <person name="Huang S."/>
            <person name="Brinkmann H."/>
            <person name="Rohde M."/>
            <person name="Jarek M."/>
            <person name="Friedl T."/>
            <person name="Seufert S."/>
            <person name="Schumacher M."/>
            <person name="Overmann J."/>
            <person name="Neumann-Schaal M."/>
            <person name="Petersen J."/>
        </authorList>
    </citation>
    <scope>NUCLEOTIDE SEQUENCE [LARGE SCALE GENOMIC DNA]</scope>
    <source>
        <strain evidence="22">PCC 7102</strain>
    </source>
</reference>
<keyword evidence="23" id="KW-1185">Reference proteome</keyword>
<dbReference type="InterPro" id="IPR004358">
    <property type="entry name" value="Sig_transdc_His_kin-like_C"/>
</dbReference>
<evidence type="ECO:0000259" key="20">
    <source>
        <dbReference type="PROSITE" id="PS50109"/>
    </source>
</evidence>
<feature type="transmembrane region" description="Helical" evidence="19">
    <location>
        <begin position="16"/>
        <end position="35"/>
    </location>
</feature>
<dbReference type="SMART" id="SM00448">
    <property type="entry name" value="REC"/>
    <property type="match status" value="1"/>
</dbReference>
<dbReference type="InterPro" id="IPR003594">
    <property type="entry name" value="HATPase_dom"/>
</dbReference>
<dbReference type="FunFam" id="1.10.287.130:FF:000038">
    <property type="entry name" value="Sensory transduction histidine kinase"/>
    <property type="match status" value="1"/>
</dbReference>
<keyword evidence="11" id="KW-0067">ATP-binding</keyword>
<dbReference type="CDD" id="cd16922">
    <property type="entry name" value="HATPase_EvgS-ArcB-TorS-like"/>
    <property type="match status" value="1"/>
</dbReference>
<evidence type="ECO:0000256" key="18">
    <source>
        <dbReference type="SAM" id="Coils"/>
    </source>
</evidence>
<accession>A0A433V5A4</accession>
<organism evidence="22 23">
    <name type="scientific">Dulcicalothrix desertica PCC 7102</name>
    <dbReference type="NCBI Taxonomy" id="232991"/>
    <lineage>
        <taxon>Bacteria</taxon>
        <taxon>Bacillati</taxon>
        <taxon>Cyanobacteriota</taxon>
        <taxon>Cyanophyceae</taxon>
        <taxon>Nostocales</taxon>
        <taxon>Calotrichaceae</taxon>
        <taxon>Dulcicalothrix</taxon>
    </lineage>
</organism>
<dbReference type="SUPFAM" id="SSF55874">
    <property type="entry name" value="ATPase domain of HSP90 chaperone/DNA topoisomerase II/histidine kinase"/>
    <property type="match status" value="1"/>
</dbReference>
<feature type="coiled-coil region" evidence="18">
    <location>
        <begin position="291"/>
        <end position="329"/>
    </location>
</feature>
<evidence type="ECO:0000256" key="15">
    <source>
        <dbReference type="ARBA" id="ARBA00023306"/>
    </source>
</evidence>
<feature type="transmembrane region" description="Helical" evidence="19">
    <location>
        <begin position="199"/>
        <end position="217"/>
    </location>
</feature>
<dbReference type="Pfam" id="PF00072">
    <property type="entry name" value="Response_reg"/>
    <property type="match status" value="1"/>
</dbReference>
<dbReference type="Proteomes" id="UP000271624">
    <property type="component" value="Unassembled WGS sequence"/>
</dbReference>
<proteinExistence type="inferred from homology"/>
<evidence type="ECO:0000256" key="14">
    <source>
        <dbReference type="ARBA" id="ARBA00023136"/>
    </source>
</evidence>
<evidence type="ECO:0000256" key="11">
    <source>
        <dbReference type="ARBA" id="ARBA00022840"/>
    </source>
</evidence>
<dbReference type="PANTHER" id="PTHR43047">
    <property type="entry name" value="TWO-COMPONENT HISTIDINE PROTEIN KINASE"/>
    <property type="match status" value="1"/>
</dbReference>
<name>A0A433V5A4_9CYAN</name>
<keyword evidence="5" id="KW-1003">Cell membrane</keyword>
<dbReference type="Gene3D" id="1.10.287.130">
    <property type="match status" value="1"/>
</dbReference>
<feature type="transmembrane region" description="Helical" evidence="19">
    <location>
        <begin position="167"/>
        <end position="187"/>
    </location>
</feature>
<evidence type="ECO:0000256" key="1">
    <source>
        <dbReference type="ARBA" id="ARBA00000085"/>
    </source>
</evidence>
<dbReference type="GO" id="GO:0009927">
    <property type="term" value="F:histidine phosphotransfer kinase activity"/>
    <property type="evidence" value="ECO:0007669"/>
    <property type="project" value="TreeGrafter"/>
</dbReference>
<comment type="caution">
    <text evidence="22">The sequence shown here is derived from an EMBL/GenBank/DDBJ whole genome shotgun (WGS) entry which is preliminary data.</text>
</comment>
<feature type="modified residue" description="4-aspartylphosphate" evidence="17">
    <location>
        <position position="633"/>
    </location>
</feature>
<feature type="domain" description="Response regulatory" evidence="21">
    <location>
        <begin position="584"/>
        <end position="700"/>
    </location>
</feature>
<keyword evidence="18" id="KW-0175">Coiled coil</keyword>
<evidence type="ECO:0000256" key="17">
    <source>
        <dbReference type="PROSITE-ProRule" id="PRU00169"/>
    </source>
</evidence>
<evidence type="ECO:0000256" key="7">
    <source>
        <dbReference type="ARBA" id="ARBA00022679"/>
    </source>
</evidence>
<evidence type="ECO:0000256" key="9">
    <source>
        <dbReference type="ARBA" id="ARBA00022741"/>
    </source>
</evidence>
<evidence type="ECO:0000256" key="6">
    <source>
        <dbReference type="ARBA" id="ARBA00022553"/>
    </source>
</evidence>
<feature type="domain" description="Histidine kinase" evidence="20">
    <location>
        <begin position="343"/>
        <end position="560"/>
    </location>
</feature>
<dbReference type="PROSITE" id="PS50110">
    <property type="entry name" value="RESPONSE_REGULATORY"/>
    <property type="match status" value="1"/>
</dbReference>
<comment type="catalytic activity">
    <reaction evidence="1">
        <text>ATP + protein L-histidine = ADP + protein N-phospho-L-histidine.</text>
        <dbReference type="EC" id="2.7.13.3"/>
    </reaction>
</comment>
<dbReference type="Gene3D" id="3.40.50.2300">
    <property type="match status" value="1"/>
</dbReference>
<dbReference type="Gene3D" id="3.30.565.10">
    <property type="entry name" value="Histidine kinase-like ATPase, C-terminal domain"/>
    <property type="match status" value="1"/>
</dbReference>
<evidence type="ECO:0000313" key="22">
    <source>
        <dbReference type="EMBL" id="RUT01278.1"/>
    </source>
</evidence>
<keyword evidence="15" id="KW-0131">Cell cycle</keyword>
<feature type="transmembrane region" description="Helical" evidence="19">
    <location>
        <begin position="87"/>
        <end position="115"/>
    </location>
</feature>
<dbReference type="PRINTS" id="PR00344">
    <property type="entry name" value="BCTRLSENSOR"/>
</dbReference>
<gene>
    <name evidence="22" type="ORF">DSM106972_068290</name>
</gene>
<evidence type="ECO:0000256" key="13">
    <source>
        <dbReference type="ARBA" id="ARBA00023012"/>
    </source>
</evidence>
<keyword evidence="10" id="KW-0418">Kinase</keyword>
<dbReference type="EMBL" id="RSCL01000020">
    <property type="protein sequence ID" value="RUT01278.1"/>
    <property type="molecule type" value="Genomic_DNA"/>
</dbReference>
<keyword evidence="9" id="KW-0547">Nucleotide-binding</keyword>
<evidence type="ECO:0000256" key="19">
    <source>
        <dbReference type="SAM" id="Phobius"/>
    </source>
</evidence>
<dbReference type="InterPro" id="IPR001789">
    <property type="entry name" value="Sig_transdc_resp-reg_receiver"/>
</dbReference>
<evidence type="ECO:0000256" key="10">
    <source>
        <dbReference type="ARBA" id="ARBA00022777"/>
    </source>
</evidence>
<evidence type="ECO:0000313" key="23">
    <source>
        <dbReference type="Proteomes" id="UP000271624"/>
    </source>
</evidence>
<dbReference type="Pfam" id="PF00512">
    <property type="entry name" value="HisKA"/>
    <property type="match status" value="1"/>
</dbReference>
<keyword evidence="12 19" id="KW-1133">Transmembrane helix</keyword>
<feature type="transmembrane region" description="Helical" evidence="19">
    <location>
        <begin position="272"/>
        <end position="295"/>
    </location>
</feature>
<evidence type="ECO:0000256" key="5">
    <source>
        <dbReference type="ARBA" id="ARBA00022475"/>
    </source>
</evidence>
<dbReference type="SMART" id="SM00387">
    <property type="entry name" value="HATPase_c"/>
    <property type="match status" value="1"/>
</dbReference>
<dbReference type="AlphaFoldDB" id="A0A433V5A4"/>
<dbReference type="Pfam" id="PF05231">
    <property type="entry name" value="MASE1"/>
    <property type="match status" value="1"/>
</dbReference>
<dbReference type="InterPro" id="IPR005467">
    <property type="entry name" value="His_kinase_dom"/>
</dbReference>
<dbReference type="InterPro" id="IPR011006">
    <property type="entry name" value="CheY-like_superfamily"/>
</dbReference>
<keyword evidence="7" id="KW-0808">Transferase</keyword>
<dbReference type="CDD" id="cd00082">
    <property type="entry name" value="HisKA"/>
    <property type="match status" value="1"/>
</dbReference>
<protein>
    <recommendedName>
        <fullName evidence="16">Circadian input-output histidine kinase CikA</fullName>
        <ecNumber evidence="4">2.7.13.3</ecNumber>
    </recommendedName>
</protein>
<evidence type="ECO:0000256" key="3">
    <source>
        <dbReference type="ARBA" id="ARBA00006402"/>
    </source>
</evidence>
<comment type="subcellular location">
    <subcellularLocation>
        <location evidence="2">Cell membrane</location>
        <topology evidence="2">Multi-pass membrane protein</topology>
    </subcellularLocation>
</comment>
<dbReference type="OrthoDB" id="569347at2"/>
<dbReference type="InterPro" id="IPR036097">
    <property type="entry name" value="HisK_dim/P_sf"/>
</dbReference>
<dbReference type="InterPro" id="IPR003661">
    <property type="entry name" value="HisK_dim/P_dom"/>
</dbReference>
<dbReference type="RefSeq" id="WP_127084979.1">
    <property type="nucleotide sequence ID" value="NZ_RSCL01000020.1"/>
</dbReference>
<keyword evidence="8 19" id="KW-0812">Transmembrane</keyword>
<evidence type="ECO:0000259" key="21">
    <source>
        <dbReference type="PROSITE" id="PS50110"/>
    </source>
</evidence>
<evidence type="ECO:0000256" key="2">
    <source>
        <dbReference type="ARBA" id="ARBA00004651"/>
    </source>
</evidence>
<keyword evidence="13" id="KW-0902">Two-component regulatory system</keyword>
<evidence type="ECO:0000256" key="12">
    <source>
        <dbReference type="ARBA" id="ARBA00022989"/>
    </source>
</evidence>
<dbReference type="GO" id="GO:0000155">
    <property type="term" value="F:phosphorelay sensor kinase activity"/>
    <property type="evidence" value="ECO:0007669"/>
    <property type="project" value="InterPro"/>
</dbReference>
<dbReference type="CDD" id="cd17546">
    <property type="entry name" value="REC_hyHK_CKI1_RcsC-like"/>
    <property type="match status" value="1"/>
</dbReference>
<dbReference type="InterPro" id="IPR036890">
    <property type="entry name" value="HATPase_C_sf"/>
</dbReference>
<dbReference type="FunFam" id="3.30.565.10:FF:000010">
    <property type="entry name" value="Sensor histidine kinase RcsC"/>
    <property type="match status" value="1"/>
</dbReference>
<keyword evidence="6 17" id="KW-0597">Phosphoprotein</keyword>
<comment type="similarity">
    <text evidence="3">In the N-terminal section; belongs to the phytochrome family.</text>
</comment>
<evidence type="ECO:0000256" key="4">
    <source>
        <dbReference type="ARBA" id="ARBA00012438"/>
    </source>
</evidence>
<reference evidence="22" key="1">
    <citation type="submission" date="2018-12" db="EMBL/GenBank/DDBJ databases">
        <authorList>
            <person name="Will S."/>
            <person name="Neumann-Schaal M."/>
            <person name="Henke P."/>
        </authorList>
    </citation>
    <scope>NUCLEOTIDE SEQUENCE</scope>
    <source>
        <strain evidence="22">PCC 7102</strain>
    </source>
</reference>
<dbReference type="PANTHER" id="PTHR43047:SF72">
    <property type="entry name" value="OSMOSENSING HISTIDINE PROTEIN KINASE SLN1"/>
    <property type="match status" value="1"/>
</dbReference>
<dbReference type="GO" id="GO:0005886">
    <property type="term" value="C:plasma membrane"/>
    <property type="evidence" value="ECO:0007669"/>
    <property type="project" value="UniProtKB-SubCell"/>
</dbReference>
<sequence length="793" mass="89277">MEQIVNKKQFKFTLDWTVLISAVVLPIIGYTLIYLSKTLYFKDGAIACWPTGGVYLAAMLRLGYRIWPAALLSEFTINQLLFSDGKLSTFIVNTLISPVTVIDVLVTTFLIHRIIKRRNPLERSEDIFKFVLLLIPSPLVTNTYGVTVQALAGITPWASFGDVLRNWLIQGFTSYLVIIPMLLTWSQRYVDKQKSLKKFAELGCLLLLVIIISWTTFSSGYPLEYMLIPPLIWAVFRFGQRESTTLVFIISVIAIYGTGHGFGSFAKHSVVLSLFLLQSFICVVALTTLILSGVINENKKAAAKLKRANDELEQRVEERTLELQQAKIIADTANQAKSEFLASMSHELRTPLNGILGYAQILQRSKVIPEKEHKGINIIHQCGEHLLTLINDVLDLSKIEAKKMELHPKDFHFPSFLQSVVEICSIRAEQKGISFDYRLNNQLPIAICADDKRLRQVLINLLGNAIKFTDTGGVTFKVEVLENGMIRFLIEDTGVGMAPDVMEKIFLPFEQVGSSEKQIEGTGLGLAISHKVVSLMGATINVESQLGVGSTFWFDIEFMEAKEWTNTHNTQKGTVIGFESEKRKILIVDDRWENRSVLVNLLQPIGFEVLEATNGEEGLEKAIQEKPDLIITDLAMPVMDGFTMTKHLRELEEFENSLIIASSASVFDFHRHEAVLSGCNDFLPKPVQVEELFSQLQNHLQLQWIYEQSQKLATNSLYLAETSVMDIPPASALTTLYEAAQRCDVADIQAAVLEIERLDKKYKAFTEKVLFLADEFEMEAIVSLINIYIIDCN</sequence>
<feature type="transmembrane region" description="Helical" evidence="19">
    <location>
        <begin position="127"/>
        <end position="147"/>
    </location>
</feature>
<dbReference type="EC" id="2.7.13.3" evidence="4"/>
<evidence type="ECO:0000256" key="8">
    <source>
        <dbReference type="ARBA" id="ARBA00022692"/>
    </source>
</evidence>
<dbReference type="SUPFAM" id="SSF47384">
    <property type="entry name" value="Homodimeric domain of signal transducing histidine kinase"/>
    <property type="match status" value="1"/>
</dbReference>
<keyword evidence="14 19" id="KW-0472">Membrane</keyword>
<dbReference type="SMART" id="SM00388">
    <property type="entry name" value="HisKA"/>
    <property type="match status" value="1"/>
</dbReference>
<feature type="transmembrane region" description="Helical" evidence="19">
    <location>
        <begin position="246"/>
        <end position="266"/>
    </location>
</feature>
<dbReference type="SUPFAM" id="SSF52172">
    <property type="entry name" value="CheY-like"/>
    <property type="match status" value="1"/>
</dbReference>
<dbReference type="GO" id="GO:0005524">
    <property type="term" value="F:ATP binding"/>
    <property type="evidence" value="ECO:0007669"/>
    <property type="project" value="UniProtKB-KW"/>
</dbReference>
<evidence type="ECO:0000256" key="16">
    <source>
        <dbReference type="ARBA" id="ARBA00074306"/>
    </source>
</evidence>